<name>A0A2T5PQ16_ECTOL</name>
<evidence type="ECO:0008006" key="3">
    <source>
        <dbReference type="Google" id="ProtNLM"/>
    </source>
</evidence>
<reference evidence="1 2" key="1">
    <citation type="submission" date="2018-04" db="EMBL/GenBank/DDBJ databases">
        <title>Pseudomonas sp. nov., isolated from mangrove soil.</title>
        <authorList>
            <person name="Chen C."/>
        </authorList>
    </citation>
    <scope>NUCLEOTIDE SEQUENCE [LARGE SCALE GENOMIC DNA]</scope>
    <source>
        <strain evidence="1 2">JCM 14246</strain>
    </source>
</reference>
<comment type="caution">
    <text evidence="1">The sequence shown here is derived from an EMBL/GenBank/DDBJ whole genome shotgun (WGS) entry which is preliminary data.</text>
</comment>
<proteinExistence type="predicted"/>
<dbReference type="EMBL" id="QASO01000037">
    <property type="protein sequence ID" value="PTU79825.1"/>
    <property type="molecule type" value="Genomic_DNA"/>
</dbReference>
<dbReference type="RefSeq" id="WP_108233322.1">
    <property type="nucleotide sequence ID" value="NZ_QASO01000037.1"/>
</dbReference>
<dbReference type="Proteomes" id="UP000244052">
    <property type="component" value="Unassembled WGS sequence"/>
</dbReference>
<keyword evidence="2" id="KW-1185">Reference proteome</keyword>
<protein>
    <recommendedName>
        <fullName evidence="3">DUF4276 domain-containing protein</fullName>
    </recommendedName>
</protein>
<accession>A0A2T5PQ16</accession>
<evidence type="ECO:0000313" key="1">
    <source>
        <dbReference type="EMBL" id="PTU79825.1"/>
    </source>
</evidence>
<sequence>MTPVALATEDELSEAVGVKLLSEHPVLTETSPMLLRKNGFGYLRSRMDSWRQMANRQIVVVLTDLDRLACPLLLLEDWLGADRQHPENLLLRIAEREVESWLLADHEALGKLLGSKARFPVQPDTLPDPKQHLLGLAQKAPRAVREDLVAQQGAVARQGIGYNRRLVDWVQAEWSPERAAARSPSLSRARNAMGRVAHRVIQAK</sequence>
<gene>
    <name evidence="1" type="ORF">DBO86_06975</name>
</gene>
<organism evidence="1 2">
    <name type="scientific">Ectopseudomonas oleovorans</name>
    <name type="common">Pseudomonas oleovorans</name>
    <dbReference type="NCBI Taxonomy" id="301"/>
    <lineage>
        <taxon>Bacteria</taxon>
        <taxon>Pseudomonadati</taxon>
        <taxon>Pseudomonadota</taxon>
        <taxon>Gammaproteobacteria</taxon>
        <taxon>Pseudomonadales</taxon>
        <taxon>Pseudomonadaceae</taxon>
        <taxon>Ectopseudomonas</taxon>
    </lineage>
</organism>
<evidence type="ECO:0000313" key="2">
    <source>
        <dbReference type="Proteomes" id="UP000244052"/>
    </source>
</evidence>
<dbReference type="AlphaFoldDB" id="A0A2T5PQ16"/>